<dbReference type="CDD" id="cd03032">
    <property type="entry name" value="ArsC_Spx"/>
    <property type="match status" value="1"/>
</dbReference>
<evidence type="ECO:0000256" key="2">
    <source>
        <dbReference type="ARBA" id="ARBA00023284"/>
    </source>
</evidence>
<reference evidence="4 5" key="1">
    <citation type="submission" date="2024-03" db="EMBL/GenBank/DDBJ databases">
        <title>Mouse gut bacterial collection (mGBC) of GemPharmatech.</title>
        <authorList>
            <person name="He Y."/>
            <person name="Dong L."/>
            <person name="Wu D."/>
            <person name="Gao X."/>
            <person name="Lin Z."/>
        </authorList>
    </citation>
    <scope>NUCLEOTIDE SEQUENCE [LARGE SCALE GENOMIC DNA]</scope>
    <source>
        <strain evidence="4 5">20-218</strain>
    </source>
</reference>
<dbReference type="PANTHER" id="PTHR30041:SF7">
    <property type="entry name" value="GLOBAL TRANSCRIPTIONAL REGULATOR SPX"/>
    <property type="match status" value="1"/>
</dbReference>
<dbReference type="Gene3D" id="3.40.30.10">
    <property type="entry name" value="Glutaredoxin"/>
    <property type="match status" value="1"/>
</dbReference>
<dbReference type="InterPro" id="IPR006504">
    <property type="entry name" value="Tscrpt_reg_Spx/MgsR"/>
</dbReference>
<name>A0ABV4D7L3_9LACT</name>
<dbReference type="NCBIfam" id="NF002459">
    <property type="entry name" value="PRK01655.1"/>
    <property type="match status" value="1"/>
</dbReference>
<sequence>MIKIYTVAGCSSSRKAKKWLLNNDITFKEINLLTDDIKKEDFLEILALTEHGTEEIVSMRSHAYKSLSLDLEQFSLNSMIKIMKENRTILRRPLILDENRLQIGYNNDDIRKFLPRSVRQVKLKDISREVRNIVMERDFQTQIS</sequence>
<dbReference type="EMBL" id="JBCLSQ010000004">
    <property type="protein sequence ID" value="MEY8537274.1"/>
    <property type="molecule type" value="Genomic_DNA"/>
</dbReference>
<keyword evidence="1" id="KW-1015">Disulfide bond</keyword>
<evidence type="ECO:0000313" key="4">
    <source>
        <dbReference type="EMBL" id="MEY8537274.1"/>
    </source>
</evidence>
<comment type="caution">
    <text evidence="4">The sequence shown here is derived from an EMBL/GenBank/DDBJ whole genome shotgun (WGS) entry which is preliminary data.</text>
</comment>
<accession>A0ABV4D7L3</accession>
<dbReference type="PROSITE" id="PS51353">
    <property type="entry name" value="ARSC"/>
    <property type="match status" value="1"/>
</dbReference>
<keyword evidence="5" id="KW-1185">Reference proteome</keyword>
<dbReference type="InterPro" id="IPR006660">
    <property type="entry name" value="Arsenate_reductase-like"/>
</dbReference>
<comment type="similarity">
    <text evidence="3">Belongs to the ArsC family.</text>
</comment>
<gene>
    <name evidence="4" type="ORF">AALM99_02270</name>
</gene>
<dbReference type="PANTHER" id="PTHR30041">
    <property type="entry name" value="ARSENATE REDUCTASE"/>
    <property type="match status" value="1"/>
</dbReference>
<organism evidence="4 5">
    <name type="scientific">Lactococcus muris</name>
    <dbReference type="NCBI Taxonomy" id="2941330"/>
    <lineage>
        <taxon>Bacteria</taxon>
        <taxon>Bacillati</taxon>
        <taxon>Bacillota</taxon>
        <taxon>Bacilli</taxon>
        <taxon>Lactobacillales</taxon>
        <taxon>Streptococcaceae</taxon>
        <taxon>Lactococcus</taxon>
    </lineage>
</organism>
<dbReference type="InterPro" id="IPR036249">
    <property type="entry name" value="Thioredoxin-like_sf"/>
</dbReference>
<dbReference type="RefSeq" id="WP_202230500.1">
    <property type="nucleotide sequence ID" value="NZ_BAAFQO010000005.1"/>
</dbReference>
<evidence type="ECO:0000256" key="1">
    <source>
        <dbReference type="ARBA" id="ARBA00023157"/>
    </source>
</evidence>
<dbReference type="SUPFAM" id="SSF52833">
    <property type="entry name" value="Thioredoxin-like"/>
    <property type="match status" value="1"/>
</dbReference>
<protein>
    <submittedName>
        <fullName evidence="4">Spx/MgsR family RNA polymerase-binding regulatory protein</fullName>
    </submittedName>
</protein>
<dbReference type="Proteomes" id="UP001565242">
    <property type="component" value="Unassembled WGS sequence"/>
</dbReference>
<keyword evidence="2" id="KW-0676">Redox-active center</keyword>
<dbReference type="NCBIfam" id="TIGR01617">
    <property type="entry name" value="arsC_related"/>
    <property type="match status" value="1"/>
</dbReference>
<dbReference type="Pfam" id="PF03960">
    <property type="entry name" value="ArsC"/>
    <property type="match status" value="1"/>
</dbReference>
<evidence type="ECO:0000313" key="5">
    <source>
        <dbReference type="Proteomes" id="UP001565242"/>
    </source>
</evidence>
<evidence type="ECO:0000256" key="3">
    <source>
        <dbReference type="PROSITE-ProRule" id="PRU01282"/>
    </source>
</evidence>
<proteinExistence type="inferred from homology"/>